<gene>
    <name evidence="6" type="primary">cpdA</name>
    <name evidence="6" type="ORF">A6F65_02431</name>
</gene>
<dbReference type="STRING" id="645517.A6F65_02431"/>
<dbReference type="AlphaFoldDB" id="A0A1C7DBF2"/>
<evidence type="ECO:0000256" key="4">
    <source>
        <dbReference type="ARBA" id="ARBA00025742"/>
    </source>
</evidence>
<dbReference type="PATRIC" id="fig|645517.4.peg.2416"/>
<dbReference type="KEGG" id="anh:A6F65_02431"/>
<dbReference type="CDD" id="cd07402">
    <property type="entry name" value="MPP_GpdQ"/>
    <property type="match status" value="1"/>
</dbReference>
<organism evidence="6 7">
    <name type="scientific">Paraurantiacibacter namhicola</name>
    <dbReference type="NCBI Taxonomy" id="645517"/>
    <lineage>
        <taxon>Bacteria</taxon>
        <taxon>Pseudomonadati</taxon>
        <taxon>Pseudomonadota</taxon>
        <taxon>Alphaproteobacteria</taxon>
        <taxon>Sphingomonadales</taxon>
        <taxon>Erythrobacteraceae</taxon>
        <taxon>Paraurantiacibacter</taxon>
    </lineage>
</organism>
<dbReference type="InterPro" id="IPR026575">
    <property type="entry name" value="GpdQ/CpdA-like"/>
</dbReference>
<dbReference type="InterPro" id="IPR050884">
    <property type="entry name" value="CNP_phosphodiesterase-III"/>
</dbReference>
<dbReference type="PANTHER" id="PTHR42988:SF2">
    <property type="entry name" value="CYCLIC NUCLEOTIDE PHOSPHODIESTERASE CBUA0032-RELATED"/>
    <property type="match status" value="1"/>
</dbReference>
<dbReference type="Pfam" id="PF00149">
    <property type="entry name" value="Metallophos"/>
    <property type="match status" value="1"/>
</dbReference>
<evidence type="ECO:0000313" key="6">
    <source>
        <dbReference type="EMBL" id="ANU08712.1"/>
    </source>
</evidence>
<dbReference type="EC" id="3.1.4.17" evidence="6"/>
<keyword evidence="1" id="KW-0479">Metal-binding</keyword>
<evidence type="ECO:0000256" key="2">
    <source>
        <dbReference type="ARBA" id="ARBA00022801"/>
    </source>
</evidence>
<dbReference type="PANTHER" id="PTHR42988">
    <property type="entry name" value="PHOSPHOHYDROLASE"/>
    <property type="match status" value="1"/>
</dbReference>
<dbReference type="InterPro" id="IPR029052">
    <property type="entry name" value="Metallo-depent_PP-like"/>
</dbReference>
<evidence type="ECO:0000313" key="7">
    <source>
        <dbReference type="Proteomes" id="UP000092698"/>
    </source>
</evidence>
<dbReference type="Gene3D" id="3.60.21.40">
    <property type="entry name" value="GpdQ, catalytic alpha/beta sandwich domain"/>
    <property type="match status" value="1"/>
</dbReference>
<keyword evidence="7" id="KW-1185">Reference proteome</keyword>
<dbReference type="GO" id="GO:0046872">
    <property type="term" value="F:metal ion binding"/>
    <property type="evidence" value="ECO:0007669"/>
    <property type="project" value="UniProtKB-KW"/>
</dbReference>
<sequence length="280" mass="29879">MLIAQITDTHLTPARDADGQGNAARLARVLEALLEGPNRPDLLLVTGDLTDKGSEAAQALLAKALADVPFPALLAAGNHDDRITLVAQHEAMQLTGGFLQYAHDAGGLRVIVLDTVSEGLHGGAFCEARAQWLREQLSQAGDTPVLLAMHHPPVTTGIEWMDAEGEHGWRSRFADVVEQAGNVVGIVCGHVHRPIQSTLRGVPVTVCPSVSSPLSLDLTAIDTGVPDGRVLVHTGPPAYALHHWDGQQLTTHFAQAVDSEPLYSLTDESAAEVERIRRGR</sequence>
<evidence type="ECO:0000256" key="3">
    <source>
        <dbReference type="ARBA" id="ARBA00023004"/>
    </source>
</evidence>
<keyword evidence="2 6" id="KW-0378">Hydrolase</keyword>
<dbReference type="Proteomes" id="UP000092698">
    <property type="component" value="Chromosome"/>
</dbReference>
<name>A0A1C7DBF2_9SPHN</name>
<dbReference type="OrthoDB" id="651281at2"/>
<dbReference type="EMBL" id="CP016545">
    <property type="protein sequence ID" value="ANU08712.1"/>
    <property type="molecule type" value="Genomic_DNA"/>
</dbReference>
<dbReference type="InterPro" id="IPR042281">
    <property type="entry name" value="GpdQ_beta-strand"/>
</dbReference>
<reference evidence="6 7" key="1">
    <citation type="submission" date="2016-07" db="EMBL/GenBank/DDBJ databases">
        <title>Complete genome sequence of Altererythrobacter namhicola JCM 16345T, containing esterase-encoding genes.</title>
        <authorList>
            <person name="Cheng H."/>
            <person name="Wu Y.-H."/>
            <person name="Jian S.-L."/>
            <person name="Huo Y.-Y."/>
            <person name="Wang C.-S."/>
            <person name="Xu X.-W."/>
        </authorList>
    </citation>
    <scope>NUCLEOTIDE SEQUENCE [LARGE SCALE GENOMIC DNA]</scope>
    <source>
        <strain evidence="6 7">JCM 16345</strain>
    </source>
</reference>
<proteinExistence type="inferred from homology"/>
<dbReference type="InterPro" id="IPR042283">
    <property type="entry name" value="GpdQ_catalytic"/>
</dbReference>
<evidence type="ECO:0000256" key="1">
    <source>
        <dbReference type="ARBA" id="ARBA00022723"/>
    </source>
</evidence>
<dbReference type="InterPro" id="IPR004843">
    <property type="entry name" value="Calcineurin-like_PHP"/>
</dbReference>
<evidence type="ECO:0000259" key="5">
    <source>
        <dbReference type="Pfam" id="PF00149"/>
    </source>
</evidence>
<feature type="domain" description="Calcineurin-like phosphoesterase" evidence="5">
    <location>
        <begin position="1"/>
        <end position="194"/>
    </location>
</feature>
<comment type="similarity">
    <text evidence="4">Belongs to the cyclic nucleotide phosphodiesterase class-III family.</text>
</comment>
<dbReference type="RefSeq" id="WP_067789220.1">
    <property type="nucleotide sequence ID" value="NZ_CP016545.1"/>
</dbReference>
<dbReference type="Gene3D" id="3.30.750.180">
    <property type="entry name" value="GpdQ, beta-strand dimerisation domain"/>
    <property type="match status" value="1"/>
</dbReference>
<dbReference type="SUPFAM" id="SSF56300">
    <property type="entry name" value="Metallo-dependent phosphatases"/>
    <property type="match status" value="1"/>
</dbReference>
<keyword evidence="3" id="KW-0408">Iron</keyword>
<accession>A0A1C7DBF2</accession>
<dbReference type="GO" id="GO:0004114">
    <property type="term" value="F:3',5'-cyclic-nucleotide phosphodiesterase activity"/>
    <property type="evidence" value="ECO:0007669"/>
    <property type="project" value="UniProtKB-EC"/>
</dbReference>
<protein>
    <submittedName>
        <fullName evidence="6">3',5'-cyclic adenosine monophosphate phosphodiesterase CpdA</fullName>
        <ecNumber evidence="6">3.1.4.17</ecNumber>
    </submittedName>
</protein>